<evidence type="ECO:0000313" key="1">
    <source>
        <dbReference type="EMBL" id="MCH7398788.1"/>
    </source>
</evidence>
<comment type="caution">
    <text evidence="1">The sequence shown here is derived from an EMBL/GenBank/DDBJ whole genome shotgun (WGS) entry which is preliminary data.</text>
</comment>
<keyword evidence="2" id="KW-1185">Reference proteome</keyword>
<sequence length="81" mass="10010">MIRDNLAKRRKERKRWALVFLVCLATVLFFSYEPSEHNFLHTLINPIEFLKVEQENQFYQFITKFFSFEIPEKFKRLYLDS</sequence>
<reference evidence="1" key="1">
    <citation type="submission" date="2022-03" db="EMBL/GenBank/DDBJ databases">
        <title>De novo assembled genomes of Belliella spp. (Cyclobacteriaceae) strains.</title>
        <authorList>
            <person name="Szabo A."/>
            <person name="Korponai K."/>
            <person name="Felfoldi T."/>
        </authorList>
    </citation>
    <scope>NUCLEOTIDE SEQUENCE</scope>
    <source>
        <strain evidence="1">DSM 107340</strain>
    </source>
</reference>
<evidence type="ECO:0000313" key="2">
    <source>
        <dbReference type="Proteomes" id="UP001165488"/>
    </source>
</evidence>
<accession>A0ABS9UQI7</accession>
<gene>
    <name evidence="1" type="ORF">MM236_12360</name>
</gene>
<proteinExistence type="predicted"/>
<dbReference type="EMBL" id="JAKZGS010000009">
    <property type="protein sequence ID" value="MCH7398788.1"/>
    <property type="molecule type" value="Genomic_DNA"/>
</dbReference>
<organism evidence="1 2">
    <name type="scientific">Belliella calami</name>
    <dbReference type="NCBI Taxonomy" id="2923436"/>
    <lineage>
        <taxon>Bacteria</taxon>
        <taxon>Pseudomonadati</taxon>
        <taxon>Bacteroidota</taxon>
        <taxon>Cytophagia</taxon>
        <taxon>Cytophagales</taxon>
        <taxon>Cyclobacteriaceae</taxon>
        <taxon>Belliella</taxon>
    </lineage>
</organism>
<name>A0ABS9UQI7_9BACT</name>
<dbReference type="Proteomes" id="UP001165488">
    <property type="component" value="Unassembled WGS sequence"/>
</dbReference>
<protein>
    <submittedName>
        <fullName evidence="1">Uncharacterized protein</fullName>
    </submittedName>
</protein>